<dbReference type="OrthoDB" id="2556713at2759"/>
<feature type="compositionally biased region" description="Low complexity" evidence="1">
    <location>
        <begin position="119"/>
        <end position="131"/>
    </location>
</feature>
<dbReference type="OMA" id="WEHESHE"/>
<dbReference type="GeneID" id="23565883"/>
<feature type="region of interest" description="Disordered" evidence="1">
    <location>
        <begin position="113"/>
        <end position="200"/>
    </location>
</feature>
<evidence type="ECO:0000313" key="4">
    <source>
        <dbReference type="Proteomes" id="UP000000561"/>
    </source>
</evidence>
<proteinExistence type="predicted"/>
<dbReference type="Proteomes" id="UP000000561">
    <property type="component" value="Chromosome 22"/>
</dbReference>
<organism evidence="3 4">
    <name type="scientific">Mycosarcoma maydis</name>
    <name type="common">Corn smut fungus</name>
    <name type="synonym">Ustilago maydis</name>
    <dbReference type="NCBI Taxonomy" id="5270"/>
    <lineage>
        <taxon>Eukaryota</taxon>
        <taxon>Fungi</taxon>
        <taxon>Dikarya</taxon>
        <taxon>Basidiomycota</taxon>
        <taxon>Ustilaginomycotina</taxon>
        <taxon>Ustilaginomycetes</taxon>
        <taxon>Ustilaginales</taxon>
        <taxon>Ustilaginaceae</taxon>
        <taxon>Mycosarcoma</taxon>
    </lineage>
</organism>
<feature type="chain" id="PRO_5002228221" description="Secreted protein" evidence="2">
    <location>
        <begin position="19"/>
        <end position="200"/>
    </location>
</feature>
<reference evidence="3 4" key="1">
    <citation type="journal article" date="2006" name="Nature">
        <title>Insights from the genome of the biotrophic fungal plant pathogen Ustilago maydis.</title>
        <authorList>
            <person name="Kamper J."/>
            <person name="Kahmann R."/>
            <person name="Bolker M."/>
            <person name="Ma L.J."/>
            <person name="Brefort T."/>
            <person name="Saville B.J."/>
            <person name="Banuett F."/>
            <person name="Kronstad J.W."/>
            <person name="Gold S.E."/>
            <person name="Muller O."/>
            <person name="Perlin M.H."/>
            <person name="Wosten H.A."/>
            <person name="de Vries R."/>
            <person name="Ruiz-Herrera J."/>
            <person name="Reynaga-Pena C.G."/>
            <person name="Snetselaar K."/>
            <person name="McCann M."/>
            <person name="Perez-Martin J."/>
            <person name="Feldbrugge M."/>
            <person name="Basse C.W."/>
            <person name="Steinberg G."/>
            <person name="Ibeas J.I."/>
            <person name="Holloman W."/>
            <person name="Guzman P."/>
            <person name="Farman M."/>
            <person name="Stajich J.E."/>
            <person name="Sentandreu R."/>
            <person name="Gonzalez-Prieto J.M."/>
            <person name="Kennell J.C."/>
            <person name="Molina L."/>
            <person name="Schirawski J."/>
            <person name="Mendoza-Mendoza A."/>
            <person name="Greilinger D."/>
            <person name="Munch K."/>
            <person name="Rossel N."/>
            <person name="Scherer M."/>
            <person name="Vranes M."/>
            <person name="Ladendorf O."/>
            <person name="Vincon V."/>
            <person name="Fuchs U."/>
            <person name="Sandrock B."/>
            <person name="Meng S."/>
            <person name="Ho E.C."/>
            <person name="Cahill M.J."/>
            <person name="Boyce K.J."/>
            <person name="Klose J."/>
            <person name="Klosterman S.J."/>
            <person name="Deelstra H.J."/>
            <person name="Ortiz-Castellanos L."/>
            <person name="Li W."/>
            <person name="Sanchez-Alonso P."/>
            <person name="Schreier P.H."/>
            <person name="Hauser-Hahn I."/>
            <person name="Vaupel M."/>
            <person name="Koopmann E."/>
            <person name="Friedrich G."/>
            <person name="Voss H."/>
            <person name="Schluter T."/>
            <person name="Margolis J."/>
            <person name="Platt D."/>
            <person name="Swimmer C."/>
            <person name="Gnirke A."/>
            <person name="Chen F."/>
            <person name="Vysotskaia V."/>
            <person name="Mannhaupt G."/>
            <person name="Guldener U."/>
            <person name="Munsterkotter M."/>
            <person name="Haase D."/>
            <person name="Oesterheld M."/>
            <person name="Mewes H.W."/>
            <person name="Mauceli E.W."/>
            <person name="DeCaprio D."/>
            <person name="Wade C.M."/>
            <person name="Butler J."/>
            <person name="Young S."/>
            <person name="Jaffe D.B."/>
            <person name="Calvo S."/>
            <person name="Nusbaum C."/>
            <person name="Galagan J."/>
            <person name="Birren B.W."/>
        </authorList>
    </citation>
    <scope>NUCLEOTIDE SEQUENCE [LARGE SCALE GENOMIC DNA]</scope>
    <source>
        <strain evidence="4">DSM 14603 / FGSC 9021 / UM521</strain>
    </source>
</reference>
<gene>
    <name evidence="3" type="ORF">UMAG_06221</name>
</gene>
<dbReference type="VEuPathDB" id="FungiDB:UMAG_06221"/>
<name>A0A0D1CFN1_MYCMD</name>
<evidence type="ECO:0008006" key="5">
    <source>
        <dbReference type="Google" id="ProtNLM"/>
    </source>
</evidence>
<dbReference type="AlphaFoldDB" id="A0A0D1CFN1"/>
<dbReference type="KEGG" id="uma:UMAG_06221"/>
<protein>
    <recommendedName>
        <fullName evidence="5">Secreted protein</fullName>
    </recommendedName>
</protein>
<feature type="compositionally biased region" description="Basic and acidic residues" evidence="1">
    <location>
        <begin position="144"/>
        <end position="154"/>
    </location>
</feature>
<evidence type="ECO:0000256" key="1">
    <source>
        <dbReference type="SAM" id="MobiDB-lite"/>
    </source>
</evidence>
<dbReference type="eggNOG" id="ENOG502REA6">
    <property type="taxonomic scope" value="Eukaryota"/>
</dbReference>
<evidence type="ECO:0000256" key="2">
    <source>
        <dbReference type="SAM" id="SignalP"/>
    </source>
</evidence>
<keyword evidence="2" id="KW-0732">Signal</keyword>
<dbReference type="InParanoid" id="A0A0D1CFN1"/>
<sequence>MRRATVAMVALLHVGASAMTSRPPSQVTDVIAEQTRQVFPPWERGSGWLGFRMWEHESHEQPRLPDTYHDEWHLVNSPIRGVVTQSSARHRLGITLKDADALFQSRILERHRTDPLDHPQTQAQMQTQPRQFAAHAQTNSLSVDHVDPSADHHPPPTTHPAHASSSTVRSHHTSMWSSLFKPLFRPRKTNTPNPPQSHRP</sequence>
<dbReference type="RefSeq" id="XP_011392577.1">
    <property type="nucleotide sequence ID" value="XM_011394275.1"/>
</dbReference>
<accession>A0A0D1CFN1</accession>
<feature type="signal peptide" evidence="2">
    <location>
        <begin position="1"/>
        <end position="18"/>
    </location>
</feature>
<evidence type="ECO:0000313" key="3">
    <source>
        <dbReference type="EMBL" id="KIS65843.1"/>
    </source>
</evidence>
<keyword evidence="4" id="KW-1185">Reference proteome</keyword>
<dbReference type="EMBL" id="CM003161">
    <property type="protein sequence ID" value="KIS65843.1"/>
    <property type="molecule type" value="Genomic_DNA"/>
</dbReference>